<dbReference type="InterPro" id="IPR003593">
    <property type="entry name" value="AAA+_ATPase"/>
</dbReference>
<dbReference type="PANTHER" id="PTHR42781">
    <property type="entry name" value="SPERMIDINE/PUTRESCINE IMPORT ATP-BINDING PROTEIN POTA"/>
    <property type="match status" value="1"/>
</dbReference>
<dbReference type="InterPro" id="IPR003439">
    <property type="entry name" value="ABC_transporter-like_ATP-bd"/>
</dbReference>
<keyword evidence="7 8" id="KW-0472">Membrane</keyword>
<protein>
    <submittedName>
        <fullName evidence="11">ATP-binding cassette domain-containing protein</fullName>
    </submittedName>
</protein>
<keyword evidence="4" id="KW-0547">Nucleotide-binding</keyword>
<feature type="transmembrane region" description="Helical" evidence="8">
    <location>
        <begin position="220"/>
        <end position="241"/>
    </location>
</feature>
<organism evidence="11 12">
    <name type="scientific">Candidatus Fimisoma avicola</name>
    <dbReference type="NCBI Taxonomy" id="2840826"/>
    <lineage>
        <taxon>Bacteria</taxon>
        <taxon>Bacillati</taxon>
        <taxon>Bacillota</taxon>
        <taxon>Clostridia</taxon>
        <taxon>Eubacteriales</taxon>
        <taxon>Candidatus Fimisoma</taxon>
    </lineage>
</organism>
<feature type="domain" description="ABC transporter" evidence="9">
    <location>
        <begin position="290"/>
        <end position="487"/>
    </location>
</feature>
<evidence type="ECO:0000256" key="4">
    <source>
        <dbReference type="ARBA" id="ARBA00022741"/>
    </source>
</evidence>
<evidence type="ECO:0000256" key="8">
    <source>
        <dbReference type="RuleBase" id="RU363032"/>
    </source>
</evidence>
<dbReference type="CDD" id="cd06261">
    <property type="entry name" value="TM_PBP2"/>
    <property type="match status" value="1"/>
</dbReference>
<dbReference type="Gene3D" id="1.10.3720.10">
    <property type="entry name" value="MetI-like"/>
    <property type="match status" value="1"/>
</dbReference>
<evidence type="ECO:0000256" key="2">
    <source>
        <dbReference type="ARBA" id="ARBA00022448"/>
    </source>
</evidence>
<dbReference type="GO" id="GO:0005524">
    <property type="term" value="F:ATP binding"/>
    <property type="evidence" value="ECO:0007669"/>
    <property type="project" value="UniProtKB-KW"/>
</dbReference>
<keyword evidence="2 8" id="KW-0813">Transport</keyword>
<sequence>MKTYITNKKHHKRSKGRQTAVCLFWLVIWQAASVAVDKPLILPGPWETVTALFSLTGETEFYLNILWTLFRCLSAMALSFVLGSLCAWLSYRKDMFRSLLTLPVGFFKAVPVMAIIIYVILLASADWVAVIVCFLMCFPIVYTNILAGLDSTSEEFLELAYIYDLTSAEKARYIYLPGIRTYIMSAVQLIAGMSWKAVVAAEVLSIPKYSLGYEMMNSKYYLQTPVLFAYILVIVVLSLAMEKIIGLLMGRSVPSGYEGSRLHIRRGRQRQADTDVYGRCPDEGGRAPAIVFSGVTKAFEGQKVLDDFNALFDSGKVTLLMGPSGRGKTTVAWLAAGLERPDGGSITIGPGAELSFLFQEDRLLPWLNIYDNMALGLLRDGGSKASGSMTAEDQVIEMARALEIGDSLWKLPEELSGGMKHRAALGRTFLAVSNVMVMDEPFRGLDKELKERIIRRLWNRVSAGKTVILITHDDKDAQILGEKAIEI</sequence>
<evidence type="ECO:0000259" key="10">
    <source>
        <dbReference type="PROSITE" id="PS50928"/>
    </source>
</evidence>
<reference evidence="11" key="2">
    <citation type="journal article" date="2021" name="PeerJ">
        <title>Extensive microbial diversity within the chicken gut microbiome revealed by metagenomics and culture.</title>
        <authorList>
            <person name="Gilroy R."/>
            <person name="Ravi A."/>
            <person name="Getino M."/>
            <person name="Pursley I."/>
            <person name="Horton D.L."/>
            <person name="Alikhan N.F."/>
            <person name="Baker D."/>
            <person name="Gharbi K."/>
            <person name="Hall N."/>
            <person name="Watson M."/>
            <person name="Adriaenssens E.M."/>
            <person name="Foster-Nyarko E."/>
            <person name="Jarju S."/>
            <person name="Secka A."/>
            <person name="Antonio M."/>
            <person name="Oren A."/>
            <person name="Chaudhuri R.R."/>
            <person name="La Ragione R."/>
            <person name="Hildebrand F."/>
            <person name="Pallen M.J."/>
        </authorList>
    </citation>
    <scope>NUCLEOTIDE SEQUENCE</scope>
    <source>
        <strain evidence="11">11300</strain>
    </source>
</reference>
<accession>A0A9D1I288</accession>
<dbReference type="SMART" id="SM00382">
    <property type="entry name" value="AAA"/>
    <property type="match status" value="1"/>
</dbReference>
<feature type="transmembrane region" description="Helical" evidence="8">
    <location>
        <begin position="100"/>
        <end position="121"/>
    </location>
</feature>
<dbReference type="Proteomes" id="UP000824091">
    <property type="component" value="Unassembled WGS sequence"/>
</dbReference>
<evidence type="ECO:0000313" key="12">
    <source>
        <dbReference type="Proteomes" id="UP000824091"/>
    </source>
</evidence>
<feature type="transmembrane region" description="Helical" evidence="8">
    <location>
        <begin position="61"/>
        <end position="88"/>
    </location>
</feature>
<dbReference type="SUPFAM" id="SSF161098">
    <property type="entry name" value="MetI-like"/>
    <property type="match status" value="1"/>
</dbReference>
<dbReference type="InterPro" id="IPR000515">
    <property type="entry name" value="MetI-like"/>
</dbReference>
<dbReference type="AlphaFoldDB" id="A0A9D1I288"/>
<evidence type="ECO:0000256" key="1">
    <source>
        <dbReference type="ARBA" id="ARBA00004141"/>
    </source>
</evidence>
<dbReference type="PROSITE" id="PS50893">
    <property type="entry name" value="ABC_TRANSPORTER_2"/>
    <property type="match status" value="1"/>
</dbReference>
<evidence type="ECO:0000256" key="3">
    <source>
        <dbReference type="ARBA" id="ARBA00022692"/>
    </source>
</evidence>
<dbReference type="PANTHER" id="PTHR42781:SF8">
    <property type="entry name" value="BICARBONATE TRANSPORT ATP-BINDING PROTEIN CMPC"/>
    <property type="match status" value="1"/>
</dbReference>
<proteinExistence type="inferred from homology"/>
<evidence type="ECO:0000256" key="7">
    <source>
        <dbReference type="ARBA" id="ARBA00023136"/>
    </source>
</evidence>
<dbReference type="GO" id="GO:0005886">
    <property type="term" value="C:plasma membrane"/>
    <property type="evidence" value="ECO:0007669"/>
    <property type="project" value="UniProtKB-SubCell"/>
</dbReference>
<evidence type="ECO:0000313" key="11">
    <source>
        <dbReference type="EMBL" id="HIU26839.1"/>
    </source>
</evidence>
<comment type="caution">
    <text evidence="11">The sequence shown here is derived from an EMBL/GenBank/DDBJ whole genome shotgun (WGS) entry which is preliminary data.</text>
</comment>
<keyword evidence="5 11" id="KW-0067">ATP-binding</keyword>
<feature type="transmembrane region" description="Helical" evidence="8">
    <location>
        <begin position="127"/>
        <end position="149"/>
    </location>
</feature>
<dbReference type="InterPro" id="IPR027417">
    <property type="entry name" value="P-loop_NTPase"/>
</dbReference>
<feature type="domain" description="ABC transmembrane type-1" evidence="10">
    <location>
        <begin position="65"/>
        <end position="245"/>
    </location>
</feature>
<evidence type="ECO:0000259" key="9">
    <source>
        <dbReference type="PROSITE" id="PS50893"/>
    </source>
</evidence>
<dbReference type="Pfam" id="PF00528">
    <property type="entry name" value="BPD_transp_1"/>
    <property type="match status" value="1"/>
</dbReference>
<dbReference type="GO" id="GO:0055085">
    <property type="term" value="P:transmembrane transport"/>
    <property type="evidence" value="ECO:0007669"/>
    <property type="project" value="InterPro"/>
</dbReference>
<dbReference type="SUPFAM" id="SSF52540">
    <property type="entry name" value="P-loop containing nucleoside triphosphate hydrolases"/>
    <property type="match status" value="1"/>
</dbReference>
<dbReference type="InterPro" id="IPR035906">
    <property type="entry name" value="MetI-like_sf"/>
</dbReference>
<evidence type="ECO:0000256" key="6">
    <source>
        <dbReference type="ARBA" id="ARBA00022989"/>
    </source>
</evidence>
<comment type="subcellular location">
    <subcellularLocation>
        <location evidence="8">Cell membrane</location>
        <topology evidence="8">Multi-pass membrane protein</topology>
    </subcellularLocation>
    <subcellularLocation>
        <location evidence="1">Membrane</location>
        <topology evidence="1">Multi-pass membrane protein</topology>
    </subcellularLocation>
</comment>
<dbReference type="GO" id="GO:0016887">
    <property type="term" value="F:ATP hydrolysis activity"/>
    <property type="evidence" value="ECO:0007669"/>
    <property type="project" value="InterPro"/>
</dbReference>
<evidence type="ECO:0000256" key="5">
    <source>
        <dbReference type="ARBA" id="ARBA00022840"/>
    </source>
</evidence>
<comment type="similarity">
    <text evidence="8">Belongs to the binding-protein-dependent transport system permease family.</text>
</comment>
<dbReference type="PROSITE" id="PS50928">
    <property type="entry name" value="ABC_TM1"/>
    <property type="match status" value="1"/>
</dbReference>
<dbReference type="InterPro" id="IPR050093">
    <property type="entry name" value="ABC_SmlMolc_Importer"/>
</dbReference>
<reference evidence="11" key="1">
    <citation type="submission" date="2020-10" db="EMBL/GenBank/DDBJ databases">
        <authorList>
            <person name="Gilroy R."/>
        </authorList>
    </citation>
    <scope>NUCLEOTIDE SEQUENCE</scope>
    <source>
        <strain evidence="11">11300</strain>
    </source>
</reference>
<keyword evidence="3 8" id="KW-0812">Transmembrane</keyword>
<gene>
    <name evidence="11" type="ORF">IAD16_00470</name>
</gene>
<dbReference type="EMBL" id="DVMO01000006">
    <property type="protein sequence ID" value="HIU26839.1"/>
    <property type="molecule type" value="Genomic_DNA"/>
</dbReference>
<dbReference type="Pfam" id="PF00005">
    <property type="entry name" value="ABC_tran"/>
    <property type="match status" value="1"/>
</dbReference>
<name>A0A9D1I288_9FIRM</name>
<dbReference type="Gene3D" id="3.40.50.300">
    <property type="entry name" value="P-loop containing nucleotide triphosphate hydrolases"/>
    <property type="match status" value="1"/>
</dbReference>
<keyword evidence="6 8" id="KW-1133">Transmembrane helix</keyword>